<feature type="domain" description="HpcH/HpaI aldolase/citrate lyase" evidence="4">
    <location>
        <begin position="22"/>
        <end position="245"/>
    </location>
</feature>
<organism evidence="5 6">
    <name type="scientific">Microbacterium marinilacus</name>
    <dbReference type="NCBI Taxonomy" id="415209"/>
    <lineage>
        <taxon>Bacteria</taxon>
        <taxon>Bacillati</taxon>
        <taxon>Actinomycetota</taxon>
        <taxon>Actinomycetes</taxon>
        <taxon>Micrococcales</taxon>
        <taxon>Microbacteriaceae</taxon>
        <taxon>Microbacterium</taxon>
    </lineage>
</organism>
<sequence>MPLRLAPTLRDAIAGADRALFGGWVCSDSPVLAEIMAGSGLDWIMIDMEHAPVGLGDVQTLLQATAAYPVTTIVRVPANDAVWIKQVLDLGAQTVMVPMVSTAAEAEAAVAHASYPPRGHRGVGNALARSGRWNRVDDYLATAAQHTSVIVQVETSEGVENAEAIAATPGVDGVFVGPSDLAASMGLIGQQTHPDVVAAVERAFAAVSAAGKPVGVNAFAESAARGYVDSGARFVLVGADVALAARGAERLAATYIPADTGRSTSR</sequence>
<keyword evidence="2" id="KW-0479">Metal-binding</keyword>
<accession>A0ABP7BHB6</accession>
<dbReference type="PANTHER" id="PTHR30502">
    <property type="entry name" value="2-KETO-3-DEOXY-L-RHAMNONATE ALDOLASE"/>
    <property type="match status" value="1"/>
</dbReference>
<comment type="caution">
    <text evidence="5">The sequence shown here is derived from an EMBL/GenBank/DDBJ whole genome shotgun (WGS) entry which is preliminary data.</text>
</comment>
<dbReference type="InterPro" id="IPR005000">
    <property type="entry name" value="Aldolase/citrate-lyase_domain"/>
</dbReference>
<evidence type="ECO:0000256" key="3">
    <source>
        <dbReference type="ARBA" id="ARBA00023239"/>
    </source>
</evidence>
<dbReference type="InterPro" id="IPR040442">
    <property type="entry name" value="Pyrv_kinase-like_dom_sf"/>
</dbReference>
<evidence type="ECO:0000313" key="6">
    <source>
        <dbReference type="Proteomes" id="UP001410795"/>
    </source>
</evidence>
<dbReference type="RefSeq" id="WP_221859161.1">
    <property type="nucleotide sequence ID" value="NZ_BAAAYV010000009.1"/>
</dbReference>
<reference evidence="6" key="1">
    <citation type="journal article" date="2019" name="Int. J. Syst. Evol. Microbiol.">
        <title>The Global Catalogue of Microorganisms (GCM) 10K type strain sequencing project: providing services to taxonomists for standard genome sequencing and annotation.</title>
        <authorList>
            <consortium name="The Broad Institute Genomics Platform"/>
            <consortium name="The Broad Institute Genome Sequencing Center for Infectious Disease"/>
            <person name="Wu L."/>
            <person name="Ma J."/>
        </authorList>
    </citation>
    <scope>NUCLEOTIDE SEQUENCE [LARGE SCALE GENOMIC DNA]</scope>
    <source>
        <strain evidence="6">JCM 16546</strain>
    </source>
</reference>
<evidence type="ECO:0000259" key="4">
    <source>
        <dbReference type="Pfam" id="PF03328"/>
    </source>
</evidence>
<dbReference type="PANTHER" id="PTHR30502:SF0">
    <property type="entry name" value="PHOSPHOENOLPYRUVATE CARBOXYLASE FAMILY PROTEIN"/>
    <property type="match status" value="1"/>
</dbReference>
<dbReference type="Proteomes" id="UP001410795">
    <property type="component" value="Unassembled WGS sequence"/>
</dbReference>
<dbReference type="EMBL" id="BAAAYV010000009">
    <property type="protein sequence ID" value="GAA3658903.1"/>
    <property type="molecule type" value="Genomic_DNA"/>
</dbReference>
<keyword evidence="3" id="KW-0456">Lyase</keyword>
<gene>
    <name evidence="5" type="primary">hpaI</name>
    <name evidence="5" type="ORF">GCM10022202_19360</name>
</gene>
<proteinExistence type="inferred from homology"/>
<dbReference type="InterPro" id="IPR015813">
    <property type="entry name" value="Pyrv/PenolPyrv_kinase-like_dom"/>
</dbReference>
<dbReference type="SUPFAM" id="SSF51621">
    <property type="entry name" value="Phosphoenolpyruvate/pyruvate domain"/>
    <property type="match status" value="1"/>
</dbReference>
<comment type="similarity">
    <text evidence="1">Belongs to the HpcH/HpaI aldolase family.</text>
</comment>
<keyword evidence="6" id="KW-1185">Reference proteome</keyword>
<dbReference type="InterPro" id="IPR050251">
    <property type="entry name" value="HpcH-HpaI_aldolase"/>
</dbReference>
<protein>
    <submittedName>
        <fullName evidence="5">4-hydroxy-2-oxoheptanedioate aldolase</fullName>
    </submittedName>
</protein>
<evidence type="ECO:0000313" key="5">
    <source>
        <dbReference type="EMBL" id="GAA3658903.1"/>
    </source>
</evidence>
<evidence type="ECO:0000256" key="2">
    <source>
        <dbReference type="ARBA" id="ARBA00022723"/>
    </source>
</evidence>
<dbReference type="Gene3D" id="3.20.20.60">
    <property type="entry name" value="Phosphoenolpyruvate-binding domains"/>
    <property type="match status" value="1"/>
</dbReference>
<evidence type="ECO:0000256" key="1">
    <source>
        <dbReference type="ARBA" id="ARBA00005568"/>
    </source>
</evidence>
<dbReference type="Pfam" id="PF03328">
    <property type="entry name" value="HpcH_HpaI"/>
    <property type="match status" value="1"/>
</dbReference>
<name>A0ABP7BHB6_9MICO</name>